<gene>
    <name evidence="8" type="ORF">Scaly_2650900</name>
</gene>
<dbReference type="GO" id="GO:0003964">
    <property type="term" value="F:RNA-directed DNA polymerase activity"/>
    <property type="evidence" value="ECO:0007669"/>
    <property type="project" value="UniProtKB-KW"/>
</dbReference>
<keyword evidence="4" id="KW-0255">Endonuclease</keyword>
<keyword evidence="2" id="KW-0548">Nucleotidyltransferase</keyword>
<keyword evidence="3" id="KW-0540">Nuclease</keyword>
<keyword evidence="6" id="KW-0695">RNA-directed DNA polymerase</keyword>
<name>A0AAW2JAU7_9LAMI</name>
<dbReference type="Gene3D" id="3.30.420.10">
    <property type="entry name" value="Ribonuclease H-like superfamily/Ribonuclease H"/>
    <property type="match status" value="1"/>
</dbReference>
<sequence length="175" mass="20442">MLPLPSDNGAFIIYSDASKNRLGCVLMQNDKVIAYASRQLKSYELNYSTHDLELMTIVFALKIWRYYLYGEKCEVYTDHKSLKYLFTQRELNMRYRRWLKLIKDNNLTINYHPGKANRVVDALSRKASRNPATMLARQHEALELEVVEPTEVILATLMTQTPIHKRIKTTQDLDA</sequence>
<dbReference type="InterPro" id="IPR043502">
    <property type="entry name" value="DNA/RNA_pol_sf"/>
</dbReference>
<dbReference type="Pfam" id="PF17917">
    <property type="entry name" value="RT_RNaseH"/>
    <property type="match status" value="1"/>
</dbReference>
<dbReference type="PANTHER" id="PTHR34072">
    <property type="entry name" value="ENZYMATIC POLYPROTEIN-RELATED"/>
    <property type="match status" value="1"/>
</dbReference>
<keyword evidence="1" id="KW-0808">Transferase</keyword>
<dbReference type="GO" id="GO:0004519">
    <property type="term" value="F:endonuclease activity"/>
    <property type="evidence" value="ECO:0007669"/>
    <property type="project" value="UniProtKB-KW"/>
</dbReference>
<evidence type="ECO:0000256" key="3">
    <source>
        <dbReference type="ARBA" id="ARBA00022722"/>
    </source>
</evidence>
<dbReference type="EMBL" id="JACGWM010001603">
    <property type="protein sequence ID" value="KAL0291056.1"/>
    <property type="molecule type" value="Genomic_DNA"/>
</dbReference>
<dbReference type="GO" id="GO:0003676">
    <property type="term" value="F:nucleic acid binding"/>
    <property type="evidence" value="ECO:0007669"/>
    <property type="project" value="InterPro"/>
</dbReference>
<dbReference type="CDD" id="cd09274">
    <property type="entry name" value="RNase_HI_RT_Ty3"/>
    <property type="match status" value="1"/>
</dbReference>
<dbReference type="AlphaFoldDB" id="A0AAW2JAU7"/>
<dbReference type="InterPro" id="IPR041373">
    <property type="entry name" value="RT_RNaseH"/>
</dbReference>
<proteinExistence type="predicted"/>
<evidence type="ECO:0000256" key="2">
    <source>
        <dbReference type="ARBA" id="ARBA00022695"/>
    </source>
</evidence>
<reference evidence="8" key="2">
    <citation type="journal article" date="2024" name="Plant">
        <title>Genomic evolution and insights into agronomic trait innovations of Sesamum species.</title>
        <authorList>
            <person name="Miao H."/>
            <person name="Wang L."/>
            <person name="Qu L."/>
            <person name="Liu H."/>
            <person name="Sun Y."/>
            <person name="Le M."/>
            <person name="Wang Q."/>
            <person name="Wei S."/>
            <person name="Zheng Y."/>
            <person name="Lin W."/>
            <person name="Duan Y."/>
            <person name="Cao H."/>
            <person name="Xiong S."/>
            <person name="Wang X."/>
            <person name="Wei L."/>
            <person name="Li C."/>
            <person name="Ma Q."/>
            <person name="Ju M."/>
            <person name="Zhao R."/>
            <person name="Li G."/>
            <person name="Mu C."/>
            <person name="Tian Q."/>
            <person name="Mei H."/>
            <person name="Zhang T."/>
            <person name="Gao T."/>
            <person name="Zhang H."/>
        </authorList>
    </citation>
    <scope>NUCLEOTIDE SEQUENCE</scope>
    <source>
        <strain evidence="8">KEN8</strain>
    </source>
</reference>
<feature type="domain" description="Reverse transcriptase RNase H-like" evidence="7">
    <location>
        <begin position="10"/>
        <end position="102"/>
    </location>
</feature>
<evidence type="ECO:0000256" key="4">
    <source>
        <dbReference type="ARBA" id="ARBA00022759"/>
    </source>
</evidence>
<comment type="caution">
    <text evidence="8">The sequence shown here is derived from an EMBL/GenBank/DDBJ whole genome shotgun (WGS) entry which is preliminary data.</text>
</comment>
<dbReference type="PANTHER" id="PTHR34072:SF59">
    <property type="entry name" value="CCHC-TYPE INTEGRASE"/>
    <property type="match status" value="1"/>
</dbReference>
<protein>
    <submittedName>
        <fullName evidence="8">Transposon Tf2-11 polyprotein</fullName>
    </submittedName>
</protein>
<accession>A0AAW2JAU7</accession>
<reference evidence="8" key="1">
    <citation type="submission" date="2020-06" db="EMBL/GenBank/DDBJ databases">
        <authorList>
            <person name="Li T."/>
            <person name="Hu X."/>
            <person name="Zhang T."/>
            <person name="Song X."/>
            <person name="Zhang H."/>
            <person name="Dai N."/>
            <person name="Sheng W."/>
            <person name="Hou X."/>
            <person name="Wei L."/>
        </authorList>
    </citation>
    <scope>NUCLEOTIDE SEQUENCE</scope>
    <source>
        <strain evidence="8">KEN8</strain>
        <tissue evidence="8">Leaf</tissue>
    </source>
</reference>
<evidence type="ECO:0000256" key="6">
    <source>
        <dbReference type="ARBA" id="ARBA00022918"/>
    </source>
</evidence>
<dbReference type="SUPFAM" id="SSF56672">
    <property type="entry name" value="DNA/RNA polymerases"/>
    <property type="match status" value="1"/>
</dbReference>
<dbReference type="InterPro" id="IPR036397">
    <property type="entry name" value="RNaseH_sf"/>
</dbReference>
<organism evidence="8">
    <name type="scientific">Sesamum calycinum</name>
    <dbReference type="NCBI Taxonomy" id="2727403"/>
    <lineage>
        <taxon>Eukaryota</taxon>
        <taxon>Viridiplantae</taxon>
        <taxon>Streptophyta</taxon>
        <taxon>Embryophyta</taxon>
        <taxon>Tracheophyta</taxon>
        <taxon>Spermatophyta</taxon>
        <taxon>Magnoliopsida</taxon>
        <taxon>eudicotyledons</taxon>
        <taxon>Gunneridae</taxon>
        <taxon>Pentapetalae</taxon>
        <taxon>asterids</taxon>
        <taxon>lamiids</taxon>
        <taxon>Lamiales</taxon>
        <taxon>Pedaliaceae</taxon>
        <taxon>Sesamum</taxon>
    </lineage>
</organism>
<evidence type="ECO:0000259" key="7">
    <source>
        <dbReference type="Pfam" id="PF17917"/>
    </source>
</evidence>
<keyword evidence="5" id="KW-0378">Hydrolase</keyword>
<evidence type="ECO:0000256" key="5">
    <source>
        <dbReference type="ARBA" id="ARBA00022801"/>
    </source>
</evidence>
<dbReference type="GO" id="GO:0016787">
    <property type="term" value="F:hydrolase activity"/>
    <property type="evidence" value="ECO:0007669"/>
    <property type="project" value="UniProtKB-KW"/>
</dbReference>
<evidence type="ECO:0000256" key="1">
    <source>
        <dbReference type="ARBA" id="ARBA00022679"/>
    </source>
</evidence>
<evidence type="ECO:0000313" key="8">
    <source>
        <dbReference type="EMBL" id="KAL0291056.1"/>
    </source>
</evidence>